<dbReference type="GO" id="GO:0005576">
    <property type="term" value="C:extracellular region"/>
    <property type="evidence" value="ECO:0007669"/>
    <property type="project" value="TreeGrafter"/>
</dbReference>
<evidence type="ECO:0000313" key="11">
    <source>
        <dbReference type="Proteomes" id="UP000324194"/>
    </source>
</evidence>
<comment type="similarity">
    <text evidence="2">Belongs to the YkuD family.</text>
</comment>
<sequence length="160" mass="17386">MKAPVMFFLLSLTCFSALSSAALSLPRQINPPGEKMVLVDPREHAWGAYDAGGRLIRSGVASAGADWCKDVGRPCHTIVGSHRVISLGSSRCTSPSFPLPTGGAPMPYCMYFNKYQALHGSYEVARANISHGCIRMHVADAKWLRFNFVTIGTLVVILPY</sequence>
<dbReference type="UniPathway" id="UPA00219"/>
<keyword evidence="4 7" id="KW-0133">Cell shape</keyword>
<dbReference type="InterPro" id="IPR050979">
    <property type="entry name" value="LD-transpeptidase"/>
</dbReference>
<keyword evidence="8" id="KW-0732">Signal</keyword>
<protein>
    <recommendedName>
        <fullName evidence="9">L,D-TPase catalytic domain-containing protein</fullName>
    </recommendedName>
</protein>
<evidence type="ECO:0000256" key="5">
    <source>
        <dbReference type="ARBA" id="ARBA00022984"/>
    </source>
</evidence>
<evidence type="ECO:0000256" key="4">
    <source>
        <dbReference type="ARBA" id="ARBA00022960"/>
    </source>
</evidence>
<reference evidence="10 11" key="1">
    <citation type="submission" date="2019-08" db="EMBL/GenBank/DDBJ databases">
        <authorList>
            <person name="Guy L."/>
        </authorList>
    </citation>
    <scope>NUCLEOTIDE SEQUENCE [LARGE SCALE GENOMIC DNA]</scope>
    <source>
        <strain evidence="10 11">SGT-108</strain>
    </source>
</reference>
<dbReference type="InterPro" id="IPR038063">
    <property type="entry name" value="Transpep_catalytic_dom"/>
</dbReference>
<evidence type="ECO:0000256" key="1">
    <source>
        <dbReference type="ARBA" id="ARBA00004752"/>
    </source>
</evidence>
<feature type="domain" description="L,D-TPase catalytic" evidence="9">
    <location>
        <begin position="35"/>
        <end position="158"/>
    </location>
</feature>
<dbReference type="GO" id="GO:0008360">
    <property type="term" value="P:regulation of cell shape"/>
    <property type="evidence" value="ECO:0007669"/>
    <property type="project" value="UniProtKB-UniRule"/>
</dbReference>
<dbReference type="Pfam" id="PF03734">
    <property type="entry name" value="YkuD"/>
    <property type="match status" value="1"/>
</dbReference>
<dbReference type="PROSITE" id="PS52029">
    <property type="entry name" value="LD_TPASE"/>
    <property type="match status" value="1"/>
</dbReference>
<dbReference type="PANTHER" id="PTHR30582:SF2">
    <property type="entry name" value="L,D-TRANSPEPTIDASE YCIB-RELATED"/>
    <property type="match status" value="1"/>
</dbReference>
<evidence type="ECO:0000256" key="6">
    <source>
        <dbReference type="ARBA" id="ARBA00023316"/>
    </source>
</evidence>
<dbReference type="KEGG" id="asip:AQUSIP_08770"/>
<dbReference type="GO" id="GO:0018104">
    <property type="term" value="P:peptidoglycan-protein cross-linking"/>
    <property type="evidence" value="ECO:0007669"/>
    <property type="project" value="TreeGrafter"/>
</dbReference>
<feature type="active site" description="Proton donor/acceptor" evidence="7">
    <location>
        <position position="119"/>
    </location>
</feature>
<dbReference type="SUPFAM" id="SSF141523">
    <property type="entry name" value="L,D-transpeptidase catalytic domain-like"/>
    <property type="match status" value="1"/>
</dbReference>
<dbReference type="AlphaFoldDB" id="A0A5E4PGJ7"/>
<feature type="active site" description="Nucleophile" evidence="7">
    <location>
        <position position="133"/>
    </location>
</feature>
<dbReference type="GO" id="GO:0071972">
    <property type="term" value="F:peptidoglycan L,D-transpeptidase activity"/>
    <property type="evidence" value="ECO:0007669"/>
    <property type="project" value="TreeGrafter"/>
</dbReference>
<feature type="signal peptide" evidence="8">
    <location>
        <begin position="1"/>
        <end position="21"/>
    </location>
</feature>
<evidence type="ECO:0000313" key="10">
    <source>
        <dbReference type="EMBL" id="VVC75587.1"/>
    </source>
</evidence>
<accession>A0A5E4PGJ7</accession>
<dbReference type="Gene3D" id="2.40.440.10">
    <property type="entry name" value="L,D-transpeptidase catalytic domain-like"/>
    <property type="match status" value="1"/>
</dbReference>
<evidence type="ECO:0000256" key="7">
    <source>
        <dbReference type="PROSITE-ProRule" id="PRU01373"/>
    </source>
</evidence>
<dbReference type="CDD" id="cd16913">
    <property type="entry name" value="YkuD_like"/>
    <property type="match status" value="1"/>
</dbReference>
<dbReference type="InterPro" id="IPR005490">
    <property type="entry name" value="LD_TPept_cat_dom"/>
</dbReference>
<proteinExistence type="inferred from homology"/>
<gene>
    <name evidence="10" type="ORF">AQUSIP_08770</name>
</gene>
<name>A0A5E4PGJ7_9COXI</name>
<dbReference type="Proteomes" id="UP000324194">
    <property type="component" value="Chromosome 1"/>
</dbReference>
<evidence type="ECO:0000256" key="2">
    <source>
        <dbReference type="ARBA" id="ARBA00005992"/>
    </source>
</evidence>
<dbReference type="GO" id="GO:0071555">
    <property type="term" value="P:cell wall organization"/>
    <property type="evidence" value="ECO:0007669"/>
    <property type="project" value="UniProtKB-UniRule"/>
</dbReference>
<keyword evidence="11" id="KW-1185">Reference proteome</keyword>
<comment type="pathway">
    <text evidence="1 7">Cell wall biogenesis; peptidoglycan biosynthesis.</text>
</comment>
<dbReference type="PANTHER" id="PTHR30582">
    <property type="entry name" value="L,D-TRANSPEPTIDASE"/>
    <property type="match status" value="1"/>
</dbReference>
<evidence type="ECO:0000256" key="8">
    <source>
        <dbReference type="SAM" id="SignalP"/>
    </source>
</evidence>
<keyword evidence="6 7" id="KW-0961">Cell wall biogenesis/degradation</keyword>
<feature type="chain" id="PRO_5022775062" description="L,D-TPase catalytic domain-containing protein" evidence="8">
    <location>
        <begin position="22"/>
        <end position="160"/>
    </location>
</feature>
<evidence type="ECO:0000256" key="3">
    <source>
        <dbReference type="ARBA" id="ARBA00022679"/>
    </source>
</evidence>
<evidence type="ECO:0000259" key="9">
    <source>
        <dbReference type="PROSITE" id="PS52029"/>
    </source>
</evidence>
<keyword evidence="3" id="KW-0808">Transferase</keyword>
<dbReference type="RefSeq" id="WP_148338883.1">
    <property type="nucleotide sequence ID" value="NZ_LR699119.1"/>
</dbReference>
<dbReference type="OrthoDB" id="463216at2"/>
<keyword evidence="5 7" id="KW-0573">Peptidoglycan synthesis</keyword>
<dbReference type="EMBL" id="LR699119">
    <property type="protein sequence ID" value="VVC75587.1"/>
    <property type="molecule type" value="Genomic_DNA"/>
</dbReference>
<organism evidence="10 11">
    <name type="scientific">Aquicella siphonis</name>
    <dbReference type="NCBI Taxonomy" id="254247"/>
    <lineage>
        <taxon>Bacteria</taxon>
        <taxon>Pseudomonadati</taxon>
        <taxon>Pseudomonadota</taxon>
        <taxon>Gammaproteobacteria</taxon>
        <taxon>Legionellales</taxon>
        <taxon>Coxiellaceae</taxon>
        <taxon>Aquicella</taxon>
    </lineage>
</organism>
<dbReference type="GO" id="GO:0016740">
    <property type="term" value="F:transferase activity"/>
    <property type="evidence" value="ECO:0007669"/>
    <property type="project" value="UniProtKB-KW"/>
</dbReference>